<dbReference type="AlphaFoldDB" id="A0A087D3D3"/>
<dbReference type="Gene3D" id="3.30.420.10">
    <property type="entry name" value="Ribonuclease H-like superfamily/Ribonuclease H"/>
    <property type="match status" value="1"/>
</dbReference>
<dbReference type="Proteomes" id="UP000029033">
    <property type="component" value="Unassembled WGS sequence"/>
</dbReference>
<evidence type="ECO:0000259" key="2">
    <source>
        <dbReference type="PROSITE" id="PS50994"/>
    </source>
</evidence>
<dbReference type="PROSITE" id="PS50994">
    <property type="entry name" value="INTEGRASE"/>
    <property type="match status" value="1"/>
</dbReference>
<sequence>MIVSALAGLGHPLPLLLRAAGLARSTYYYHRSHPERVTRPDIEPLVDEVFHRTPNGCGHRQVRMCLVNEFGVTVSSKSVLKVMRRMGLECVIRRPNPHRGYSSYRGEAGAKPPNLLERDFAADAPWVKLGTDVTEFRVAGGKAYLAPVYDMGSKEIVAWDVSRHPDLAQQKRMLAMLETRLPEGVSPILHSDMGWQYQHSWWRARLEELGIRQSMSRKGNCLDNAATEQVFGHLKDEFCIGREFASFEEFRTGLDAYIVHWNTKRRQARLEGRTPEEFRNTFPTA</sequence>
<name>A0A087D3D3_9BIFI</name>
<dbReference type="InterPro" id="IPR050900">
    <property type="entry name" value="Transposase_IS3/IS150/IS904"/>
</dbReference>
<evidence type="ECO:0000313" key="4">
    <source>
        <dbReference type="Proteomes" id="UP000029033"/>
    </source>
</evidence>
<dbReference type="PANTHER" id="PTHR46889:SF4">
    <property type="entry name" value="TRANSPOSASE INSO FOR INSERTION SEQUENCE ELEMENT IS911B-RELATED"/>
    <property type="match status" value="1"/>
</dbReference>
<dbReference type="NCBIfam" id="NF033516">
    <property type="entry name" value="transpos_IS3"/>
    <property type="match status" value="1"/>
</dbReference>
<comment type="function">
    <text evidence="1">Involved in the transposition of the insertion sequence.</text>
</comment>
<dbReference type="GO" id="GO:0015074">
    <property type="term" value="P:DNA integration"/>
    <property type="evidence" value="ECO:0007669"/>
    <property type="project" value="InterPro"/>
</dbReference>
<protein>
    <submittedName>
        <fullName evidence="3">Integrase</fullName>
    </submittedName>
</protein>
<organism evidence="3 4">
    <name type="scientific">Bifidobacterium scardovii</name>
    <dbReference type="NCBI Taxonomy" id="158787"/>
    <lineage>
        <taxon>Bacteria</taxon>
        <taxon>Bacillati</taxon>
        <taxon>Actinomycetota</taxon>
        <taxon>Actinomycetes</taxon>
        <taxon>Bifidobacteriales</taxon>
        <taxon>Bifidobacteriaceae</taxon>
        <taxon>Bifidobacterium</taxon>
    </lineage>
</organism>
<dbReference type="InterPro" id="IPR036397">
    <property type="entry name" value="RNaseH_sf"/>
</dbReference>
<dbReference type="Pfam" id="PF13333">
    <property type="entry name" value="rve_2"/>
    <property type="match status" value="1"/>
</dbReference>
<keyword evidence="4" id="KW-1185">Reference proteome</keyword>
<dbReference type="EMBL" id="JGZO01000034">
    <property type="protein sequence ID" value="KFI90033.1"/>
    <property type="molecule type" value="Genomic_DNA"/>
</dbReference>
<evidence type="ECO:0000313" key="3">
    <source>
        <dbReference type="EMBL" id="KFI90033.1"/>
    </source>
</evidence>
<dbReference type="InterPro" id="IPR025948">
    <property type="entry name" value="HTH-like_dom"/>
</dbReference>
<accession>A0A087D3D3</accession>
<dbReference type="OrthoDB" id="1676087at2"/>
<comment type="caution">
    <text evidence="3">The sequence shown here is derived from an EMBL/GenBank/DDBJ whole genome shotgun (WGS) entry which is preliminary data.</text>
</comment>
<reference evidence="3 4" key="1">
    <citation type="submission" date="2014-03" db="EMBL/GenBank/DDBJ databases">
        <title>Genomics of Bifidobacteria.</title>
        <authorList>
            <person name="Ventura M."/>
            <person name="Milani C."/>
            <person name="Lugli G.A."/>
        </authorList>
    </citation>
    <scope>NUCLEOTIDE SEQUENCE [LARGE SCALE GENOMIC DNA]</scope>
    <source>
        <strain evidence="3 4">LMG 21589</strain>
    </source>
</reference>
<dbReference type="InterPro" id="IPR048020">
    <property type="entry name" value="Transpos_IS3"/>
</dbReference>
<dbReference type="GO" id="GO:0003676">
    <property type="term" value="F:nucleic acid binding"/>
    <property type="evidence" value="ECO:0007669"/>
    <property type="project" value="InterPro"/>
</dbReference>
<dbReference type="Pfam" id="PF00665">
    <property type="entry name" value="rve"/>
    <property type="match status" value="1"/>
</dbReference>
<evidence type="ECO:0000256" key="1">
    <source>
        <dbReference type="ARBA" id="ARBA00002286"/>
    </source>
</evidence>
<dbReference type="InterPro" id="IPR001584">
    <property type="entry name" value="Integrase_cat-core"/>
</dbReference>
<dbReference type="Pfam" id="PF13276">
    <property type="entry name" value="HTH_21"/>
    <property type="match status" value="1"/>
</dbReference>
<dbReference type="STRING" id="158787.BSCA_0370"/>
<dbReference type="SUPFAM" id="SSF53098">
    <property type="entry name" value="Ribonuclease H-like"/>
    <property type="match status" value="1"/>
</dbReference>
<feature type="domain" description="Integrase catalytic" evidence="2">
    <location>
        <begin position="108"/>
        <end position="283"/>
    </location>
</feature>
<gene>
    <name evidence="3" type="ORF">BSCA_0370</name>
</gene>
<proteinExistence type="predicted"/>
<dbReference type="eggNOG" id="COG2801">
    <property type="taxonomic scope" value="Bacteria"/>
</dbReference>
<dbReference type="PANTHER" id="PTHR46889">
    <property type="entry name" value="TRANSPOSASE INSF FOR INSERTION SEQUENCE IS3B-RELATED"/>
    <property type="match status" value="1"/>
</dbReference>
<dbReference type="InterPro" id="IPR012337">
    <property type="entry name" value="RNaseH-like_sf"/>
</dbReference>